<dbReference type="InterPro" id="IPR011992">
    <property type="entry name" value="EF-hand-dom_pair"/>
</dbReference>
<dbReference type="OrthoDB" id="191686at2759"/>
<dbReference type="PANTHER" id="PTHR23055:SF69">
    <property type="entry name" value="NEURONAL CALCIUM SENSOR 2"/>
    <property type="match status" value="1"/>
</dbReference>
<dbReference type="Pfam" id="PF13499">
    <property type="entry name" value="EF-hand_7"/>
    <property type="match status" value="1"/>
</dbReference>
<evidence type="ECO:0000256" key="4">
    <source>
        <dbReference type="ARBA" id="ARBA00022837"/>
    </source>
</evidence>
<keyword evidence="2" id="KW-0479">Metal-binding</keyword>
<proteinExistence type="inferred from homology"/>
<dbReference type="InterPro" id="IPR002048">
    <property type="entry name" value="EF_hand_dom"/>
</dbReference>
<dbReference type="PROSITE" id="PS00018">
    <property type="entry name" value="EF_HAND_1"/>
    <property type="match status" value="3"/>
</dbReference>
<dbReference type="InterPro" id="IPR018247">
    <property type="entry name" value="EF_Hand_1_Ca_BS"/>
</dbReference>
<comment type="similarity">
    <text evidence="1">Belongs to the recoverin family.</text>
</comment>
<dbReference type="PRINTS" id="PR00450">
    <property type="entry name" value="RECOVERIN"/>
</dbReference>
<dbReference type="PANTHER" id="PTHR23055">
    <property type="entry name" value="CALCIUM BINDING PROTEINS"/>
    <property type="match status" value="1"/>
</dbReference>
<evidence type="ECO:0000256" key="2">
    <source>
        <dbReference type="ARBA" id="ARBA00022723"/>
    </source>
</evidence>
<dbReference type="SMART" id="SM00054">
    <property type="entry name" value="EFh"/>
    <property type="match status" value="3"/>
</dbReference>
<evidence type="ECO:0000256" key="1">
    <source>
        <dbReference type="ARBA" id="ARBA00006049"/>
    </source>
</evidence>
<reference evidence="6" key="1">
    <citation type="submission" date="2021-02" db="EMBL/GenBank/DDBJ databases">
        <authorList>
            <person name="Nowell W R."/>
        </authorList>
    </citation>
    <scope>NUCLEOTIDE SEQUENCE</scope>
</reference>
<accession>A0A815EB54</accession>
<keyword evidence="4" id="KW-0106">Calcium</keyword>
<comment type="caution">
    <text evidence="6">The sequence shown here is derived from an EMBL/GenBank/DDBJ whole genome shotgun (WGS) entry which is preliminary data.</text>
</comment>
<keyword evidence="3" id="KW-0677">Repeat</keyword>
<gene>
    <name evidence="6" type="ORF">RFH988_LOCUS30147</name>
</gene>
<dbReference type="Gene3D" id="1.10.238.10">
    <property type="entry name" value="EF-hand"/>
    <property type="match status" value="1"/>
</dbReference>
<feature type="domain" description="EF-hand" evidence="5">
    <location>
        <begin position="98"/>
        <end position="133"/>
    </location>
</feature>
<dbReference type="FunFam" id="1.10.238.10:FF:000009">
    <property type="entry name" value="Visinin-like protein 1"/>
    <property type="match status" value="1"/>
</dbReference>
<dbReference type="AlphaFoldDB" id="A0A815EB54"/>
<dbReference type="CDD" id="cd00051">
    <property type="entry name" value="EFh"/>
    <property type="match status" value="2"/>
</dbReference>
<feature type="domain" description="EF-hand" evidence="5">
    <location>
        <begin position="146"/>
        <end position="181"/>
    </location>
</feature>
<evidence type="ECO:0000313" key="6">
    <source>
        <dbReference type="EMBL" id="CAF1309078.1"/>
    </source>
</evidence>
<dbReference type="InterPro" id="IPR028846">
    <property type="entry name" value="Recoverin"/>
</dbReference>
<evidence type="ECO:0000259" key="5">
    <source>
        <dbReference type="PROSITE" id="PS50222"/>
    </source>
</evidence>
<evidence type="ECO:0000256" key="3">
    <source>
        <dbReference type="ARBA" id="ARBA00022737"/>
    </source>
</evidence>
<dbReference type="Pfam" id="PF13833">
    <property type="entry name" value="EF-hand_8"/>
    <property type="match status" value="1"/>
</dbReference>
<sequence length="203" mass="23787">MGCTSSKHELSQEDVQFLKTRTTYSEKKIKNWYKGFMADCPNGELTRESFIQIYKQFFPKGRVEHFCEHVFRAFDSDNSGKIDFKEFLQAINITSQGTPDRKLEMAFRMYDCNGDGSIDETEMRRIISAIYELISDEHDQRERQIEADERAMNIFRMMDKNSDGILTREEFIDGCLNDEQLYQLLTQSNRFGDNRGSQSSLDD</sequence>
<organism evidence="6 7">
    <name type="scientific">Rotaria sordida</name>
    <dbReference type="NCBI Taxonomy" id="392033"/>
    <lineage>
        <taxon>Eukaryota</taxon>
        <taxon>Metazoa</taxon>
        <taxon>Spiralia</taxon>
        <taxon>Gnathifera</taxon>
        <taxon>Rotifera</taxon>
        <taxon>Eurotatoria</taxon>
        <taxon>Bdelloidea</taxon>
        <taxon>Philodinida</taxon>
        <taxon>Philodinidae</taxon>
        <taxon>Rotaria</taxon>
    </lineage>
</organism>
<dbReference type="SUPFAM" id="SSF47473">
    <property type="entry name" value="EF-hand"/>
    <property type="match status" value="1"/>
</dbReference>
<protein>
    <recommendedName>
        <fullName evidence="5">EF-hand domain-containing protein</fullName>
    </recommendedName>
</protein>
<evidence type="ECO:0000313" key="7">
    <source>
        <dbReference type="Proteomes" id="UP000663882"/>
    </source>
</evidence>
<name>A0A815EB54_9BILA</name>
<feature type="domain" description="EF-hand" evidence="5">
    <location>
        <begin position="62"/>
        <end position="97"/>
    </location>
</feature>
<dbReference type="PROSITE" id="PS50222">
    <property type="entry name" value="EF_HAND_2"/>
    <property type="match status" value="3"/>
</dbReference>
<dbReference type="GO" id="GO:0005509">
    <property type="term" value="F:calcium ion binding"/>
    <property type="evidence" value="ECO:0007669"/>
    <property type="project" value="InterPro"/>
</dbReference>
<dbReference type="EMBL" id="CAJNOO010002959">
    <property type="protein sequence ID" value="CAF1309078.1"/>
    <property type="molecule type" value="Genomic_DNA"/>
</dbReference>
<dbReference type="Proteomes" id="UP000663882">
    <property type="component" value="Unassembled WGS sequence"/>
</dbReference>